<evidence type="ECO:0000313" key="5">
    <source>
        <dbReference type="Proteomes" id="UP000321598"/>
    </source>
</evidence>
<reference evidence="3 4" key="1">
    <citation type="submission" date="2018-06" db="EMBL/GenBank/DDBJ databases">
        <authorList>
            <consortium name="Pathogen Informatics"/>
            <person name="Doyle S."/>
        </authorList>
    </citation>
    <scope>NUCLEOTIDE SEQUENCE [LARGE SCALE GENOMIC DNA]</scope>
    <source>
        <strain evidence="3 4">NCTC12413</strain>
    </source>
</reference>
<dbReference type="Pfam" id="PF05656">
    <property type="entry name" value="DUF805"/>
    <property type="match status" value="1"/>
</dbReference>
<sequence>MTQKISFGRAFKLFWRNYVNFTGRSRRSEYWYMIIWHLIFMVPAIVIGVISILLIIMGIVTEAEAMTAVGIVLLLLMIGYGLLYGIATFIPNLALQVRRFHDTDRTMFIPILASALGITFYIFVNTINLMDPNFENVSSWVLLSFMYITIQILAIYQIVICCFDSVSKNNKYGVYPKDMIKHEASVYHKDDY</sequence>
<evidence type="ECO:0000313" key="2">
    <source>
        <dbReference type="EMBL" id="GEQ01070.1"/>
    </source>
</evidence>
<feature type="transmembrane region" description="Helical" evidence="1">
    <location>
        <begin position="139"/>
        <end position="163"/>
    </location>
</feature>
<reference evidence="2 5" key="2">
    <citation type="submission" date="2019-07" db="EMBL/GenBank/DDBJ databases">
        <title>Whole genome shotgun sequence of Staphylococcus arlettae NBRC 109765.</title>
        <authorList>
            <person name="Hosoyama A."/>
            <person name="Uohara A."/>
            <person name="Ohji S."/>
            <person name="Ichikawa N."/>
        </authorList>
    </citation>
    <scope>NUCLEOTIDE SEQUENCE [LARGE SCALE GENOMIC DNA]</scope>
    <source>
        <strain evidence="2 5">NBRC 109765</strain>
    </source>
</reference>
<feature type="transmembrane region" description="Helical" evidence="1">
    <location>
        <begin position="66"/>
        <end position="95"/>
    </location>
</feature>
<dbReference type="EMBL" id="BKAV01000025">
    <property type="protein sequence ID" value="GEQ01070.1"/>
    <property type="molecule type" value="Genomic_DNA"/>
</dbReference>
<dbReference type="PANTHER" id="PTHR34980:SF2">
    <property type="entry name" value="INNER MEMBRANE PROTEIN YHAH-RELATED"/>
    <property type="match status" value="1"/>
</dbReference>
<keyword evidence="1" id="KW-1133">Transmembrane helix</keyword>
<dbReference type="EMBL" id="UGZE01000001">
    <property type="protein sequence ID" value="SUJ11637.1"/>
    <property type="molecule type" value="Genomic_DNA"/>
</dbReference>
<feature type="transmembrane region" description="Helical" evidence="1">
    <location>
        <begin position="107"/>
        <end position="127"/>
    </location>
</feature>
<evidence type="ECO:0000313" key="4">
    <source>
        <dbReference type="Proteomes" id="UP000254956"/>
    </source>
</evidence>
<dbReference type="RefSeq" id="WP_100218114.1">
    <property type="nucleotide sequence ID" value="NZ_BKAV01000025.1"/>
</dbReference>
<dbReference type="InterPro" id="IPR008523">
    <property type="entry name" value="DUF805"/>
</dbReference>
<dbReference type="STRING" id="1212545.SARL_07863"/>
<name>A0A380C2P0_9STAP</name>
<proteinExistence type="predicted"/>
<organism evidence="3 4">
    <name type="scientific">Staphylococcus arlettae</name>
    <dbReference type="NCBI Taxonomy" id="29378"/>
    <lineage>
        <taxon>Bacteria</taxon>
        <taxon>Bacillati</taxon>
        <taxon>Bacillota</taxon>
        <taxon>Bacilli</taxon>
        <taxon>Bacillales</taxon>
        <taxon>Staphylococcaceae</taxon>
        <taxon>Staphylococcus</taxon>
    </lineage>
</organism>
<dbReference type="GO" id="GO:0005886">
    <property type="term" value="C:plasma membrane"/>
    <property type="evidence" value="ECO:0007669"/>
    <property type="project" value="TreeGrafter"/>
</dbReference>
<evidence type="ECO:0000313" key="3">
    <source>
        <dbReference type="EMBL" id="SUJ11637.1"/>
    </source>
</evidence>
<accession>A0A380C2P0</accession>
<dbReference type="Proteomes" id="UP000254956">
    <property type="component" value="Unassembled WGS sequence"/>
</dbReference>
<keyword evidence="1" id="KW-0472">Membrane</keyword>
<keyword evidence="5" id="KW-1185">Reference proteome</keyword>
<evidence type="ECO:0000256" key="1">
    <source>
        <dbReference type="SAM" id="Phobius"/>
    </source>
</evidence>
<dbReference type="Proteomes" id="UP000321598">
    <property type="component" value="Unassembled WGS sequence"/>
</dbReference>
<dbReference type="PANTHER" id="PTHR34980">
    <property type="entry name" value="INNER MEMBRANE PROTEIN-RELATED-RELATED"/>
    <property type="match status" value="1"/>
</dbReference>
<dbReference type="AlphaFoldDB" id="A0A380C2P0"/>
<protein>
    <submittedName>
        <fullName evidence="2">DUF805 domain-containing protein</fullName>
    </submittedName>
    <submittedName>
        <fullName evidence="3">Integral membrane protein</fullName>
    </submittedName>
</protein>
<keyword evidence="1" id="KW-0812">Transmembrane</keyword>
<gene>
    <name evidence="3" type="primary">yhaI</name>
    <name evidence="3" type="ORF">NCTC12413_00607</name>
    <name evidence="2" type="ORF">SAR03_21070</name>
</gene>
<feature type="transmembrane region" description="Helical" evidence="1">
    <location>
        <begin position="34"/>
        <end position="60"/>
    </location>
</feature>